<comment type="caution">
    <text evidence="2">The sequence shown here is derived from an EMBL/GenBank/DDBJ whole genome shotgun (WGS) entry which is preliminary data.</text>
</comment>
<sequence>LDLYLFACNFLLSAIARSHQNTVDRERNMYFHFEPLATITATATAIFLISTIKFRWFRPDNYLPAPFNVVVVEEIGYCYCAVCLDEVSGGDKCRQLPKCGHASLRGRVARVQLDVPNLQKASY</sequence>
<keyword evidence="1" id="KW-0472">Membrane</keyword>
<accession>A0ABD2SXL3</accession>
<dbReference type="Proteomes" id="UP001627284">
    <property type="component" value="Unassembled WGS sequence"/>
</dbReference>
<dbReference type="AlphaFoldDB" id="A0ABD2SXL3"/>
<evidence type="ECO:0000256" key="1">
    <source>
        <dbReference type="SAM" id="Phobius"/>
    </source>
</evidence>
<name>A0ABD2SXL3_9SOLN</name>
<reference evidence="2 3" key="1">
    <citation type="submission" date="2024-05" db="EMBL/GenBank/DDBJ databases">
        <title>De novo assembly of an allotetraploid wild potato.</title>
        <authorList>
            <person name="Hosaka A.J."/>
        </authorList>
    </citation>
    <scope>NUCLEOTIDE SEQUENCE [LARGE SCALE GENOMIC DNA]</scope>
    <source>
        <tissue evidence="2">Young leaves</tissue>
    </source>
</reference>
<protein>
    <submittedName>
        <fullName evidence="2">Uncharacterized protein</fullName>
    </submittedName>
</protein>
<keyword evidence="3" id="KW-1185">Reference proteome</keyword>
<dbReference type="SUPFAM" id="SSF57850">
    <property type="entry name" value="RING/U-box"/>
    <property type="match status" value="1"/>
</dbReference>
<proteinExistence type="predicted"/>
<keyword evidence="1" id="KW-0812">Transmembrane</keyword>
<dbReference type="EMBL" id="JBJKTR010000013">
    <property type="protein sequence ID" value="KAL3348685.1"/>
    <property type="molecule type" value="Genomic_DNA"/>
</dbReference>
<organism evidence="2 3">
    <name type="scientific">Solanum stoloniferum</name>
    <dbReference type="NCBI Taxonomy" id="62892"/>
    <lineage>
        <taxon>Eukaryota</taxon>
        <taxon>Viridiplantae</taxon>
        <taxon>Streptophyta</taxon>
        <taxon>Embryophyta</taxon>
        <taxon>Tracheophyta</taxon>
        <taxon>Spermatophyta</taxon>
        <taxon>Magnoliopsida</taxon>
        <taxon>eudicotyledons</taxon>
        <taxon>Gunneridae</taxon>
        <taxon>Pentapetalae</taxon>
        <taxon>asterids</taxon>
        <taxon>lamiids</taxon>
        <taxon>Solanales</taxon>
        <taxon>Solanaceae</taxon>
        <taxon>Solanoideae</taxon>
        <taxon>Solaneae</taxon>
        <taxon>Solanum</taxon>
    </lineage>
</organism>
<feature type="transmembrane region" description="Helical" evidence="1">
    <location>
        <begin position="28"/>
        <end position="49"/>
    </location>
</feature>
<gene>
    <name evidence="2" type="ORF">AABB24_022048</name>
</gene>
<evidence type="ECO:0000313" key="2">
    <source>
        <dbReference type="EMBL" id="KAL3348685.1"/>
    </source>
</evidence>
<keyword evidence="1" id="KW-1133">Transmembrane helix</keyword>
<evidence type="ECO:0000313" key="3">
    <source>
        <dbReference type="Proteomes" id="UP001627284"/>
    </source>
</evidence>
<feature type="non-terminal residue" evidence="2">
    <location>
        <position position="1"/>
    </location>
</feature>